<dbReference type="Proteomes" id="UP000244855">
    <property type="component" value="Unassembled WGS sequence"/>
</dbReference>
<proteinExistence type="predicted"/>
<feature type="chain" id="PRO_5016092571" evidence="1">
    <location>
        <begin position="17"/>
        <end position="97"/>
    </location>
</feature>
<sequence>MTAILYLIYILPITLSSPPPKSRGQSSLLLGLGTGAGGLEKHEDAVGSIRSSYRSEEGAIAGIEARGRSNAMPRVSLCVGPRLEMYKVASFDAGSGN</sequence>
<organism evidence="2 3">
    <name type="scientific">Periconia macrospinosa</name>
    <dbReference type="NCBI Taxonomy" id="97972"/>
    <lineage>
        <taxon>Eukaryota</taxon>
        <taxon>Fungi</taxon>
        <taxon>Dikarya</taxon>
        <taxon>Ascomycota</taxon>
        <taxon>Pezizomycotina</taxon>
        <taxon>Dothideomycetes</taxon>
        <taxon>Pleosporomycetidae</taxon>
        <taxon>Pleosporales</taxon>
        <taxon>Massarineae</taxon>
        <taxon>Periconiaceae</taxon>
        <taxon>Periconia</taxon>
    </lineage>
</organism>
<name>A0A2V1D3N0_9PLEO</name>
<gene>
    <name evidence="2" type="ORF">DM02DRAFT_269027</name>
</gene>
<evidence type="ECO:0000313" key="3">
    <source>
        <dbReference type="Proteomes" id="UP000244855"/>
    </source>
</evidence>
<feature type="signal peptide" evidence="1">
    <location>
        <begin position="1"/>
        <end position="16"/>
    </location>
</feature>
<dbReference type="AlphaFoldDB" id="A0A2V1D3N0"/>
<dbReference type="EMBL" id="KZ805661">
    <property type="protein sequence ID" value="PVH92650.1"/>
    <property type="molecule type" value="Genomic_DNA"/>
</dbReference>
<reference evidence="2 3" key="1">
    <citation type="journal article" date="2018" name="Sci. Rep.">
        <title>Comparative genomics provides insights into the lifestyle and reveals functional heterogeneity of dark septate endophytic fungi.</title>
        <authorList>
            <person name="Knapp D.G."/>
            <person name="Nemeth J.B."/>
            <person name="Barry K."/>
            <person name="Hainaut M."/>
            <person name="Henrissat B."/>
            <person name="Johnson J."/>
            <person name="Kuo A."/>
            <person name="Lim J.H.P."/>
            <person name="Lipzen A."/>
            <person name="Nolan M."/>
            <person name="Ohm R.A."/>
            <person name="Tamas L."/>
            <person name="Grigoriev I.V."/>
            <person name="Spatafora J.W."/>
            <person name="Nagy L.G."/>
            <person name="Kovacs G.M."/>
        </authorList>
    </citation>
    <scope>NUCLEOTIDE SEQUENCE [LARGE SCALE GENOMIC DNA]</scope>
    <source>
        <strain evidence="2 3">DSE2036</strain>
    </source>
</reference>
<evidence type="ECO:0000313" key="2">
    <source>
        <dbReference type="EMBL" id="PVH92650.1"/>
    </source>
</evidence>
<protein>
    <submittedName>
        <fullName evidence="2">Uncharacterized protein</fullName>
    </submittedName>
</protein>
<keyword evidence="3" id="KW-1185">Reference proteome</keyword>
<accession>A0A2V1D3N0</accession>
<keyword evidence="1" id="KW-0732">Signal</keyword>
<evidence type="ECO:0000256" key="1">
    <source>
        <dbReference type="SAM" id="SignalP"/>
    </source>
</evidence>